<dbReference type="Pfam" id="PF13180">
    <property type="entry name" value="PDZ_2"/>
    <property type="match status" value="1"/>
</dbReference>
<sequence>MASGEKSSFFGLQIQGMTPAIATALGLDEPTGVMVRDIAFPGPASLSDLRRGDVIVELDGKAVQSVDQITVRVKAFKPGMTIPVTVWRRGKTIDVDIKLGDLPASWAITRNSFSTIPALGLTFASLTDKVQQRFDVAWNTRGVVVSLVDKENAAGLDLKVGDVVVQVNQSDVWTPAHIVSYFKKAQKEKKEMVVLLVARNNGYRFVLLPVPVLK</sequence>
<dbReference type="SUPFAM" id="SSF50156">
    <property type="entry name" value="PDZ domain-like"/>
    <property type="match status" value="2"/>
</dbReference>
<evidence type="ECO:0000313" key="5">
    <source>
        <dbReference type="Proteomes" id="UP000632498"/>
    </source>
</evidence>
<comment type="caution">
    <text evidence="4">The sequence shown here is derived from an EMBL/GenBank/DDBJ whole genome shotgun (WGS) entry which is preliminary data.</text>
</comment>
<evidence type="ECO:0000256" key="2">
    <source>
        <dbReference type="ARBA" id="ARBA00022825"/>
    </source>
</evidence>
<dbReference type="Gene3D" id="2.30.42.60">
    <property type="match status" value="1"/>
</dbReference>
<keyword evidence="2" id="KW-0720">Serine protease</keyword>
<organism evidence="4 5">
    <name type="scientific">Terasakiella brassicae</name>
    <dbReference type="NCBI Taxonomy" id="1634917"/>
    <lineage>
        <taxon>Bacteria</taxon>
        <taxon>Pseudomonadati</taxon>
        <taxon>Pseudomonadota</taxon>
        <taxon>Alphaproteobacteria</taxon>
        <taxon>Rhodospirillales</taxon>
        <taxon>Terasakiellaceae</taxon>
        <taxon>Terasakiella</taxon>
    </lineage>
</organism>
<dbReference type="PANTHER" id="PTHR22939:SF129">
    <property type="entry name" value="SERINE PROTEASE HTRA2, MITOCHONDRIAL"/>
    <property type="match status" value="1"/>
</dbReference>
<dbReference type="AlphaFoldDB" id="A0A917FD75"/>
<reference evidence="4" key="1">
    <citation type="journal article" date="2014" name="Int. J. Syst. Evol. Microbiol.">
        <title>Complete genome sequence of Corynebacterium casei LMG S-19264T (=DSM 44701T), isolated from a smear-ripened cheese.</title>
        <authorList>
            <consortium name="US DOE Joint Genome Institute (JGI-PGF)"/>
            <person name="Walter F."/>
            <person name="Albersmeier A."/>
            <person name="Kalinowski J."/>
            <person name="Ruckert C."/>
        </authorList>
    </citation>
    <scope>NUCLEOTIDE SEQUENCE</scope>
    <source>
        <strain evidence="4">CGMCC 1.15254</strain>
    </source>
</reference>
<feature type="domain" description="PDZ" evidence="3">
    <location>
        <begin position="105"/>
        <end position="201"/>
    </location>
</feature>
<keyword evidence="2" id="KW-0645">Protease</keyword>
<feature type="domain" description="PDZ" evidence="3">
    <location>
        <begin position="1"/>
        <end position="66"/>
    </location>
</feature>
<evidence type="ECO:0000256" key="1">
    <source>
        <dbReference type="ARBA" id="ARBA00010541"/>
    </source>
</evidence>
<proteinExistence type="inferred from homology"/>
<dbReference type="InterPro" id="IPR001478">
    <property type="entry name" value="PDZ"/>
</dbReference>
<gene>
    <name evidence="4" type="ORF">GCM10011332_27830</name>
</gene>
<dbReference type="Proteomes" id="UP000632498">
    <property type="component" value="Unassembled WGS sequence"/>
</dbReference>
<dbReference type="PANTHER" id="PTHR22939">
    <property type="entry name" value="SERINE PROTEASE FAMILY S1C HTRA-RELATED"/>
    <property type="match status" value="1"/>
</dbReference>
<keyword evidence="5" id="KW-1185">Reference proteome</keyword>
<dbReference type="PROSITE" id="PS50106">
    <property type="entry name" value="PDZ"/>
    <property type="match status" value="2"/>
</dbReference>
<dbReference type="EMBL" id="BMHV01000024">
    <property type="protein sequence ID" value="GGF72292.1"/>
    <property type="molecule type" value="Genomic_DNA"/>
</dbReference>
<dbReference type="SMART" id="SM00228">
    <property type="entry name" value="PDZ"/>
    <property type="match status" value="2"/>
</dbReference>
<protein>
    <recommendedName>
        <fullName evidence="3">PDZ domain-containing protein</fullName>
    </recommendedName>
</protein>
<evidence type="ECO:0000313" key="4">
    <source>
        <dbReference type="EMBL" id="GGF72292.1"/>
    </source>
</evidence>
<name>A0A917FD75_9PROT</name>
<dbReference type="InterPro" id="IPR036034">
    <property type="entry name" value="PDZ_sf"/>
</dbReference>
<dbReference type="Gene3D" id="2.30.42.10">
    <property type="match status" value="1"/>
</dbReference>
<keyword evidence="2" id="KW-0378">Hydrolase</keyword>
<evidence type="ECO:0000259" key="3">
    <source>
        <dbReference type="PROSITE" id="PS50106"/>
    </source>
</evidence>
<reference evidence="4" key="2">
    <citation type="submission" date="2020-09" db="EMBL/GenBank/DDBJ databases">
        <authorList>
            <person name="Sun Q."/>
            <person name="Zhou Y."/>
        </authorList>
    </citation>
    <scope>NUCLEOTIDE SEQUENCE</scope>
    <source>
        <strain evidence="4">CGMCC 1.15254</strain>
    </source>
</reference>
<accession>A0A917FD75</accession>
<comment type="similarity">
    <text evidence="1">Belongs to the peptidase S1C family.</text>
</comment>